<comment type="caution">
    <text evidence="7">The sequence shown here is derived from an EMBL/GenBank/DDBJ whole genome shotgun (WGS) entry which is preliminary data.</text>
</comment>
<feature type="chain" id="PRO_5042672569" description="Cysteine proteinase inhibitor" evidence="4">
    <location>
        <begin position="27"/>
        <end position="237"/>
    </location>
</feature>
<dbReference type="GO" id="GO:0004869">
    <property type="term" value="F:cysteine-type endopeptidase inhibitor activity"/>
    <property type="evidence" value="ECO:0007669"/>
    <property type="project" value="UniProtKB-KW"/>
</dbReference>
<feature type="signal peptide" evidence="4">
    <location>
        <begin position="1"/>
        <end position="26"/>
    </location>
</feature>
<evidence type="ECO:0000313" key="7">
    <source>
        <dbReference type="EMBL" id="KAK6942121.1"/>
    </source>
</evidence>
<name>A0AAN8ZLD8_9MAGN</name>
<keyword evidence="8" id="KW-1185">Reference proteome</keyword>
<dbReference type="AlphaFoldDB" id="A0AAN8ZLD8"/>
<feature type="region of interest" description="Disordered" evidence="5">
    <location>
        <begin position="134"/>
        <end position="153"/>
    </location>
</feature>
<sequence>MKSIDLCIKLLSFVLLLSVIFELGFCREEKEEGLIMMKPVLGGLRDVIGTQNSAEIEGLGRFAVQEHNKKQNAVLEFARVLKAKEQVVAGKLYHLTLEAIDAGKKKVYEAKVWVKPWMNFKELQEFKHAQDSSSFATSDLGDKQDGHGAGWQAVPTDDPIIQDAASHAVKTIQMMSNSIYPYELREILLAKAEVVEDMARFELLLKLKRGNKEEKFSVHVGRSVGGKFHMSHMKLCH</sequence>
<dbReference type="InterPro" id="IPR027214">
    <property type="entry name" value="Cystatin"/>
</dbReference>
<dbReference type="EMBL" id="JBAMMX010000004">
    <property type="protein sequence ID" value="KAK6942121.1"/>
    <property type="molecule type" value="Genomic_DNA"/>
</dbReference>
<dbReference type="FunFam" id="3.10.450.10:FF:000011">
    <property type="entry name" value="Cysteine proteinase inhibitor"/>
    <property type="match status" value="1"/>
</dbReference>
<dbReference type="CDD" id="cd00042">
    <property type="entry name" value="CY"/>
    <property type="match status" value="1"/>
</dbReference>
<dbReference type="Proteomes" id="UP001370490">
    <property type="component" value="Unassembled WGS sequence"/>
</dbReference>
<dbReference type="GO" id="GO:0009414">
    <property type="term" value="P:response to water deprivation"/>
    <property type="evidence" value="ECO:0007669"/>
    <property type="project" value="UniProtKB-ARBA"/>
</dbReference>
<organism evidence="7 8">
    <name type="scientific">Dillenia turbinata</name>
    <dbReference type="NCBI Taxonomy" id="194707"/>
    <lineage>
        <taxon>Eukaryota</taxon>
        <taxon>Viridiplantae</taxon>
        <taxon>Streptophyta</taxon>
        <taxon>Embryophyta</taxon>
        <taxon>Tracheophyta</taxon>
        <taxon>Spermatophyta</taxon>
        <taxon>Magnoliopsida</taxon>
        <taxon>eudicotyledons</taxon>
        <taxon>Gunneridae</taxon>
        <taxon>Pentapetalae</taxon>
        <taxon>Dilleniales</taxon>
        <taxon>Dilleniaceae</taxon>
        <taxon>Dillenia</taxon>
    </lineage>
</organism>
<gene>
    <name evidence="7" type="ORF">RJ641_027498</name>
</gene>
<dbReference type="PANTHER" id="PTHR11413:SF110">
    <property type="entry name" value="CYSTEINE PROTEINASE INHIBITOR 6"/>
    <property type="match status" value="1"/>
</dbReference>
<keyword evidence="3 4" id="KW-0789">Thiol protease inhibitor</keyword>
<feature type="domain" description="Cystatin" evidence="6">
    <location>
        <begin position="39"/>
        <end position="129"/>
    </location>
</feature>
<evidence type="ECO:0000256" key="2">
    <source>
        <dbReference type="ARBA" id="ARBA00022690"/>
    </source>
</evidence>
<reference evidence="7 8" key="1">
    <citation type="submission" date="2023-12" db="EMBL/GenBank/DDBJ databases">
        <title>A high-quality genome assembly for Dillenia turbinata (Dilleniales).</title>
        <authorList>
            <person name="Chanderbali A."/>
        </authorList>
    </citation>
    <scope>NUCLEOTIDE SEQUENCE [LARGE SCALE GENOMIC DNA]</scope>
    <source>
        <strain evidence="7">LSX21</strain>
        <tissue evidence="7">Leaf</tissue>
    </source>
</reference>
<dbReference type="PROSITE" id="PS00287">
    <property type="entry name" value="CYSTATIN"/>
    <property type="match status" value="1"/>
</dbReference>
<dbReference type="GO" id="GO:0009409">
    <property type="term" value="P:response to cold"/>
    <property type="evidence" value="ECO:0007669"/>
    <property type="project" value="UniProtKB-ARBA"/>
</dbReference>
<dbReference type="PANTHER" id="PTHR11413">
    <property type="entry name" value="CYSTATIN FAMILY MEMBER"/>
    <property type="match status" value="1"/>
</dbReference>
<evidence type="ECO:0000256" key="4">
    <source>
        <dbReference type="RuleBase" id="RU362130"/>
    </source>
</evidence>
<evidence type="ECO:0000256" key="1">
    <source>
        <dbReference type="ARBA" id="ARBA00007233"/>
    </source>
</evidence>
<dbReference type="Gene3D" id="3.10.450.10">
    <property type="match status" value="2"/>
</dbReference>
<dbReference type="InterPro" id="IPR046350">
    <property type="entry name" value="Cystatin_sf"/>
</dbReference>
<dbReference type="GO" id="GO:0006972">
    <property type="term" value="P:hyperosmotic response"/>
    <property type="evidence" value="ECO:0007669"/>
    <property type="project" value="UniProtKB-ARBA"/>
</dbReference>
<dbReference type="Pfam" id="PF16845">
    <property type="entry name" value="SQAPI"/>
    <property type="match status" value="1"/>
</dbReference>
<keyword evidence="2 4" id="KW-0646">Protease inhibitor</keyword>
<comment type="similarity">
    <text evidence="1 4">Belongs to the cystatin family. Phytocystatin subfamily.</text>
</comment>
<keyword evidence="4" id="KW-0732">Signal</keyword>
<accession>A0AAN8ZLD8</accession>
<protein>
    <recommendedName>
        <fullName evidence="4">Cysteine proteinase inhibitor</fullName>
    </recommendedName>
</protein>
<proteinExistence type="inferred from homology"/>
<dbReference type="InterPro" id="IPR000010">
    <property type="entry name" value="Cystatin_dom"/>
</dbReference>
<evidence type="ECO:0000256" key="5">
    <source>
        <dbReference type="SAM" id="MobiDB-lite"/>
    </source>
</evidence>
<dbReference type="SMART" id="SM00043">
    <property type="entry name" value="CY"/>
    <property type="match status" value="1"/>
</dbReference>
<dbReference type="SUPFAM" id="SSF54403">
    <property type="entry name" value="Cystatin/monellin"/>
    <property type="match status" value="2"/>
</dbReference>
<evidence type="ECO:0000313" key="8">
    <source>
        <dbReference type="Proteomes" id="UP001370490"/>
    </source>
</evidence>
<evidence type="ECO:0000259" key="6">
    <source>
        <dbReference type="SMART" id="SM00043"/>
    </source>
</evidence>
<evidence type="ECO:0000256" key="3">
    <source>
        <dbReference type="ARBA" id="ARBA00022704"/>
    </source>
</evidence>
<dbReference type="InterPro" id="IPR018073">
    <property type="entry name" value="Prot_inh_cystat_CS"/>
</dbReference>